<dbReference type="PANTHER" id="PTHR18964:SF149">
    <property type="entry name" value="BIFUNCTIONAL UDP-N-ACETYLGLUCOSAMINE 2-EPIMERASE_N-ACETYLMANNOSAMINE KINASE"/>
    <property type="match status" value="1"/>
</dbReference>
<dbReference type="Gene3D" id="3.30.420.40">
    <property type="match status" value="2"/>
</dbReference>
<organism evidence="3 4">
    <name type="scientific">Salipiger marinus</name>
    <dbReference type="NCBI Taxonomy" id="555512"/>
    <lineage>
        <taxon>Bacteria</taxon>
        <taxon>Pseudomonadati</taxon>
        <taxon>Pseudomonadota</taxon>
        <taxon>Alphaproteobacteria</taxon>
        <taxon>Rhodobacterales</taxon>
        <taxon>Roseobacteraceae</taxon>
        <taxon>Salipiger</taxon>
    </lineage>
</organism>
<dbReference type="SUPFAM" id="SSF53067">
    <property type="entry name" value="Actin-like ATPase domain"/>
    <property type="match status" value="1"/>
</dbReference>
<dbReference type="STRING" id="555512.SAMN04487993_100784"/>
<accession>A0A1G8M0R3</accession>
<reference evidence="3 4" key="1">
    <citation type="submission" date="2016-10" db="EMBL/GenBank/DDBJ databases">
        <authorList>
            <person name="de Groot N.N."/>
        </authorList>
    </citation>
    <scope>NUCLEOTIDE SEQUENCE [LARGE SCALE GENOMIC DNA]</scope>
    <source>
        <strain evidence="3 4">DSM 26424</strain>
    </source>
</reference>
<sequence length="317" mass="31948">MTAAPVLSFDLGGTRMRAALVAGDGSVLAMAEGATPARDGVGAVLDGLCTLAAACLAQGPAPRAAGLCAPGPLDAARGVMLAPPTLQGWRNVPASALLGERLGLPVLLENDANAAALGEQLFGAGQGAQSLVFITVSTGIGGGVIVDGHILRGRGGLAGEIGHMKIAEHSPECACGARGCFEALASGSALGRRAAEQRRGAPEGAAPPTGRDVIEAARGGDRLALRLVAGHARWLGRGFANLLHLYAPDMLVMGGGLANGFDLLAPRIRAEIAQSAMPDYRDTPLLRAALGDAAGLVGMAHIVRQAAPDSGRERRHG</sequence>
<keyword evidence="3" id="KW-0808">Transferase</keyword>
<keyword evidence="4" id="KW-1185">Reference proteome</keyword>
<dbReference type="OrthoDB" id="9810372at2"/>
<dbReference type="GO" id="GO:0016301">
    <property type="term" value="F:kinase activity"/>
    <property type="evidence" value="ECO:0007669"/>
    <property type="project" value="UniProtKB-KW"/>
</dbReference>
<proteinExistence type="inferred from homology"/>
<dbReference type="InterPro" id="IPR043129">
    <property type="entry name" value="ATPase_NBD"/>
</dbReference>
<dbReference type="AlphaFoldDB" id="A0A1G8M0R3"/>
<dbReference type="EMBL" id="FNEJ01000007">
    <property type="protein sequence ID" value="SDI60970.1"/>
    <property type="molecule type" value="Genomic_DNA"/>
</dbReference>
<evidence type="ECO:0000313" key="3">
    <source>
        <dbReference type="EMBL" id="SDI60970.1"/>
    </source>
</evidence>
<evidence type="ECO:0000256" key="2">
    <source>
        <dbReference type="SAM" id="MobiDB-lite"/>
    </source>
</evidence>
<dbReference type="RefSeq" id="WP_089846287.1">
    <property type="nucleotide sequence ID" value="NZ_FNEJ01000007.1"/>
</dbReference>
<dbReference type="PROSITE" id="PS01125">
    <property type="entry name" value="ROK"/>
    <property type="match status" value="1"/>
</dbReference>
<evidence type="ECO:0000256" key="1">
    <source>
        <dbReference type="ARBA" id="ARBA00006479"/>
    </source>
</evidence>
<dbReference type="Pfam" id="PF00480">
    <property type="entry name" value="ROK"/>
    <property type="match status" value="1"/>
</dbReference>
<evidence type="ECO:0000313" key="4">
    <source>
        <dbReference type="Proteomes" id="UP000199093"/>
    </source>
</evidence>
<comment type="similarity">
    <text evidence="1">Belongs to the ROK (NagC/XylR) family.</text>
</comment>
<dbReference type="InterPro" id="IPR000600">
    <property type="entry name" value="ROK"/>
</dbReference>
<keyword evidence="3" id="KW-0418">Kinase</keyword>
<protein>
    <submittedName>
        <fullName evidence="3">Glucokinase</fullName>
    </submittedName>
</protein>
<dbReference type="InterPro" id="IPR049874">
    <property type="entry name" value="ROK_cs"/>
</dbReference>
<feature type="region of interest" description="Disordered" evidence="2">
    <location>
        <begin position="193"/>
        <end position="212"/>
    </location>
</feature>
<gene>
    <name evidence="3" type="ORF">SAMN04487993_100784</name>
</gene>
<dbReference type="PANTHER" id="PTHR18964">
    <property type="entry name" value="ROK (REPRESSOR, ORF, KINASE) FAMILY"/>
    <property type="match status" value="1"/>
</dbReference>
<dbReference type="Proteomes" id="UP000199093">
    <property type="component" value="Unassembled WGS sequence"/>
</dbReference>
<name>A0A1G8M0R3_9RHOB</name>